<dbReference type="InterPro" id="IPR057207">
    <property type="entry name" value="FBXL15_LRR"/>
</dbReference>
<dbReference type="GO" id="GO:0031146">
    <property type="term" value="P:SCF-dependent proteasomal ubiquitin-dependent protein catabolic process"/>
    <property type="evidence" value="ECO:0007669"/>
    <property type="project" value="TreeGrafter"/>
</dbReference>
<dbReference type="GO" id="GO:0019005">
    <property type="term" value="C:SCF ubiquitin ligase complex"/>
    <property type="evidence" value="ECO:0007669"/>
    <property type="project" value="TreeGrafter"/>
</dbReference>
<sequence>MDELPDAVVQNILSRLDVPSLCSAASSCRYLLVSASLLIPHLDKLHLLELAPRVHDLKRLLHHNSKLRSLKLDCSQLTDEALCVVLKPSLEEIQLLNCDGFSSEILSDIGEHCPGLRSLYLEFCSWDGSRASSIWSVGLEALLERCCFLESLSLNGQDPCLDYYAYAAITRLVSRKLTVLSLGYFPERDAKEIFNFTMEQIQPQKFQKRISQLQNLQKLSLVLDRITDPFVMLHLGGISNLKRLLLARSQDAYPASFKRVEDLGFLFLAEKCTKLESITLAGFSRISDASCRQILHRQRYDTTPVSLPSWLPEDKAVLNLVHSGMRIVDLRLRDCYKIGDTSLMALASMTCRGCGFGGSLRLLDMRNCKGVTALVVSWLKKPYFPRLRWLGLGWNTVTKLMLDFLVQERPYMRLLDHGLELDGGDTEETHRSSDIVDELERWLGAY</sequence>
<proteinExistence type="predicted"/>
<accession>A0A9D4UIN0</accession>
<dbReference type="SMART" id="SM00367">
    <property type="entry name" value="LRR_CC"/>
    <property type="match status" value="4"/>
</dbReference>
<evidence type="ECO:0000259" key="1">
    <source>
        <dbReference type="PROSITE" id="PS50181"/>
    </source>
</evidence>
<dbReference type="Proteomes" id="UP000886520">
    <property type="component" value="Chromosome 16"/>
</dbReference>
<gene>
    <name evidence="2" type="ORF">GOP47_0016401</name>
</gene>
<dbReference type="AlphaFoldDB" id="A0A9D4UIN0"/>
<feature type="domain" description="F-box" evidence="1">
    <location>
        <begin position="1"/>
        <end position="42"/>
    </location>
</feature>
<evidence type="ECO:0000313" key="3">
    <source>
        <dbReference type="Proteomes" id="UP000886520"/>
    </source>
</evidence>
<organism evidence="2 3">
    <name type="scientific">Adiantum capillus-veneris</name>
    <name type="common">Maidenhair fern</name>
    <dbReference type="NCBI Taxonomy" id="13818"/>
    <lineage>
        <taxon>Eukaryota</taxon>
        <taxon>Viridiplantae</taxon>
        <taxon>Streptophyta</taxon>
        <taxon>Embryophyta</taxon>
        <taxon>Tracheophyta</taxon>
        <taxon>Polypodiopsida</taxon>
        <taxon>Polypodiidae</taxon>
        <taxon>Polypodiales</taxon>
        <taxon>Pteridineae</taxon>
        <taxon>Pteridaceae</taxon>
        <taxon>Vittarioideae</taxon>
        <taxon>Adiantum</taxon>
    </lineage>
</organism>
<dbReference type="EMBL" id="JABFUD020000016">
    <property type="protein sequence ID" value="KAI5068056.1"/>
    <property type="molecule type" value="Genomic_DNA"/>
</dbReference>
<evidence type="ECO:0000313" key="2">
    <source>
        <dbReference type="EMBL" id="KAI5068056.1"/>
    </source>
</evidence>
<dbReference type="OrthoDB" id="2585512at2759"/>
<dbReference type="SUPFAM" id="SSF81383">
    <property type="entry name" value="F-box domain"/>
    <property type="match status" value="1"/>
</dbReference>
<dbReference type="Gene3D" id="3.80.10.10">
    <property type="entry name" value="Ribonuclease Inhibitor"/>
    <property type="match status" value="2"/>
</dbReference>
<dbReference type="PROSITE" id="PS50181">
    <property type="entry name" value="FBOX"/>
    <property type="match status" value="1"/>
</dbReference>
<reference evidence="2" key="1">
    <citation type="submission" date="2021-01" db="EMBL/GenBank/DDBJ databases">
        <title>Adiantum capillus-veneris genome.</title>
        <authorList>
            <person name="Fang Y."/>
            <person name="Liao Q."/>
        </authorList>
    </citation>
    <scope>NUCLEOTIDE SEQUENCE</scope>
    <source>
        <strain evidence="2">H3</strain>
        <tissue evidence="2">Leaf</tissue>
    </source>
</reference>
<dbReference type="InterPro" id="IPR032675">
    <property type="entry name" value="LRR_dom_sf"/>
</dbReference>
<dbReference type="InterPro" id="IPR006553">
    <property type="entry name" value="Leu-rich_rpt_Cys-con_subtyp"/>
</dbReference>
<dbReference type="InterPro" id="IPR001810">
    <property type="entry name" value="F-box_dom"/>
</dbReference>
<dbReference type="Pfam" id="PF00646">
    <property type="entry name" value="F-box"/>
    <property type="match status" value="1"/>
</dbReference>
<keyword evidence="3" id="KW-1185">Reference proteome</keyword>
<dbReference type="InterPro" id="IPR036047">
    <property type="entry name" value="F-box-like_dom_sf"/>
</dbReference>
<protein>
    <recommendedName>
        <fullName evidence="1">F-box domain-containing protein</fullName>
    </recommendedName>
</protein>
<dbReference type="PANTHER" id="PTHR13318">
    <property type="entry name" value="PARTNER OF PAIRED, ISOFORM B-RELATED"/>
    <property type="match status" value="1"/>
</dbReference>
<name>A0A9D4UIN0_ADICA</name>
<comment type="caution">
    <text evidence="2">The sequence shown here is derived from an EMBL/GenBank/DDBJ whole genome shotgun (WGS) entry which is preliminary data.</text>
</comment>
<dbReference type="Pfam" id="PF25372">
    <property type="entry name" value="DUF7885"/>
    <property type="match status" value="2"/>
</dbReference>
<dbReference type="SUPFAM" id="SSF52047">
    <property type="entry name" value="RNI-like"/>
    <property type="match status" value="1"/>
</dbReference>